<feature type="transmembrane region" description="Helical" evidence="1">
    <location>
        <begin position="26"/>
        <end position="50"/>
    </location>
</feature>
<keyword evidence="1" id="KW-1133">Transmembrane helix</keyword>
<comment type="caution">
    <text evidence="2">The sequence shown here is derived from an EMBL/GenBank/DDBJ whole genome shotgun (WGS) entry which is preliminary data.</text>
</comment>
<accession>A0A3M2USH2</accession>
<feature type="non-terminal residue" evidence="2">
    <location>
        <position position="1"/>
    </location>
</feature>
<keyword evidence="2" id="KW-0418">Kinase</keyword>
<feature type="non-terminal residue" evidence="2">
    <location>
        <position position="80"/>
    </location>
</feature>
<dbReference type="Proteomes" id="UP000282378">
    <property type="component" value="Unassembled WGS sequence"/>
</dbReference>
<evidence type="ECO:0000313" key="3">
    <source>
        <dbReference type="Proteomes" id="UP000282378"/>
    </source>
</evidence>
<evidence type="ECO:0000256" key="1">
    <source>
        <dbReference type="SAM" id="Phobius"/>
    </source>
</evidence>
<sequence>SSGALALIYNQVAHGLIDQSPEAHHLLMLAFLKAFLTVCVFAGVLAWWVVLTRESRRVAQEESERQTSLLIQEIDAHEKT</sequence>
<evidence type="ECO:0000313" key="2">
    <source>
        <dbReference type="EMBL" id="RML29875.1"/>
    </source>
</evidence>
<keyword evidence="1" id="KW-0472">Membrane</keyword>
<reference evidence="2 3" key="1">
    <citation type="submission" date="2018-08" db="EMBL/GenBank/DDBJ databases">
        <title>Recombination of ecologically and evolutionarily significant loci maintains genetic cohesion in the Pseudomonas syringae species complex.</title>
        <authorList>
            <person name="Dillon M."/>
            <person name="Thakur S."/>
            <person name="Almeida R.N.D."/>
            <person name="Weir B.S."/>
            <person name="Guttman D.S."/>
        </authorList>
    </citation>
    <scope>NUCLEOTIDE SEQUENCE [LARGE SCALE GENOMIC DNA]</scope>
    <source>
        <strain evidence="2 3">88_10</strain>
    </source>
</reference>
<dbReference type="AlphaFoldDB" id="A0A3M2USH2"/>
<keyword evidence="2" id="KW-0808">Transferase</keyword>
<organism evidence="2 3">
    <name type="scientific">Pseudomonas syringae pv. maculicola</name>
    <dbReference type="NCBI Taxonomy" id="59511"/>
    <lineage>
        <taxon>Bacteria</taxon>
        <taxon>Pseudomonadati</taxon>
        <taxon>Pseudomonadota</taxon>
        <taxon>Gammaproteobacteria</taxon>
        <taxon>Pseudomonadales</taxon>
        <taxon>Pseudomonadaceae</taxon>
        <taxon>Pseudomonas</taxon>
    </lineage>
</organism>
<name>A0A3M2USH2_PSEYM</name>
<gene>
    <name evidence="2" type="ORF">APX70_00108</name>
</gene>
<protein>
    <submittedName>
        <fullName evidence="2">Sensor histidine kinase/response regulator</fullName>
    </submittedName>
</protein>
<dbReference type="GO" id="GO:0016301">
    <property type="term" value="F:kinase activity"/>
    <property type="evidence" value="ECO:0007669"/>
    <property type="project" value="UniProtKB-KW"/>
</dbReference>
<proteinExistence type="predicted"/>
<keyword evidence="1" id="KW-0812">Transmembrane</keyword>
<dbReference type="EMBL" id="RBNL01004565">
    <property type="protein sequence ID" value="RML29875.1"/>
    <property type="molecule type" value="Genomic_DNA"/>
</dbReference>